<sequence>MSIAEANQTILEIKLDSKQSFIEKLKALAPLLIMTGFLTDEPHDLAEINAASWDHFKSINIYS</sequence>
<evidence type="ECO:0000313" key="2">
    <source>
        <dbReference type="Proteomes" id="UP001250218"/>
    </source>
</evidence>
<accession>A0AAW8UDP8</accession>
<organism evidence="1 2">
    <name type="scientific">Lactococcus lactis</name>
    <dbReference type="NCBI Taxonomy" id="1358"/>
    <lineage>
        <taxon>Bacteria</taxon>
        <taxon>Bacillati</taxon>
        <taxon>Bacillota</taxon>
        <taxon>Bacilli</taxon>
        <taxon>Lactobacillales</taxon>
        <taxon>Streptococcaceae</taxon>
        <taxon>Lactococcus</taxon>
    </lineage>
</organism>
<gene>
    <name evidence="1" type="ORF">P7I04_12280</name>
</gene>
<dbReference type="Proteomes" id="UP001250218">
    <property type="component" value="Unassembled WGS sequence"/>
</dbReference>
<dbReference type="RefSeq" id="WP_278226714.1">
    <property type="nucleotide sequence ID" value="NZ_CP157495.1"/>
</dbReference>
<dbReference type="AlphaFoldDB" id="A0AAW8UDP8"/>
<reference evidence="1" key="1">
    <citation type="submission" date="2023-03" db="EMBL/GenBank/DDBJ databases">
        <authorList>
            <person name="Shen W."/>
            <person name="Cai J."/>
        </authorList>
    </citation>
    <scope>NUCLEOTIDE SEQUENCE</scope>
    <source>
        <strain evidence="1">Y37</strain>
    </source>
</reference>
<protein>
    <submittedName>
        <fullName evidence="1">Uncharacterized protein</fullName>
    </submittedName>
</protein>
<dbReference type="EMBL" id="JARQDL010000013">
    <property type="protein sequence ID" value="MDT2946797.1"/>
    <property type="molecule type" value="Genomic_DNA"/>
</dbReference>
<proteinExistence type="predicted"/>
<name>A0AAW8UDP8_9LACT</name>
<comment type="caution">
    <text evidence="1">The sequence shown here is derived from an EMBL/GenBank/DDBJ whole genome shotgun (WGS) entry which is preliminary data.</text>
</comment>
<evidence type="ECO:0000313" key="1">
    <source>
        <dbReference type="EMBL" id="MDT2946797.1"/>
    </source>
</evidence>